<evidence type="ECO:0000256" key="2">
    <source>
        <dbReference type="SAM" id="Phobius"/>
    </source>
</evidence>
<proteinExistence type="predicted"/>
<feature type="compositionally biased region" description="Pro residues" evidence="1">
    <location>
        <begin position="119"/>
        <end position="131"/>
    </location>
</feature>
<feature type="compositionally biased region" description="Low complexity" evidence="1">
    <location>
        <begin position="175"/>
        <end position="195"/>
    </location>
</feature>
<evidence type="ECO:0000313" key="3">
    <source>
        <dbReference type="EMBL" id="OGZ61754.1"/>
    </source>
</evidence>
<reference evidence="3 4" key="1">
    <citation type="journal article" date="2016" name="Nat. Commun.">
        <title>Thousands of microbial genomes shed light on interconnected biogeochemical processes in an aquifer system.</title>
        <authorList>
            <person name="Anantharaman K."/>
            <person name="Brown C.T."/>
            <person name="Hug L.A."/>
            <person name="Sharon I."/>
            <person name="Castelle C.J."/>
            <person name="Probst A.J."/>
            <person name="Thomas B.C."/>
            <person name="Singh A."/>
            <person name="Wilkins M.J."/>
            <person name="Karaoz U."/>
            <person name="Brodie E.L."/>
            <person name="Williams K.H."/>
            <person name="Hubbard S.S."/>
            <person name="Banfield J.F."/>
        </authorList>
    </citation>
    <scope>NUCLEOTIDE SEQUENCE [LARGE SCALE GENOMIC DNA]</scope>
</reference>
<keyword evidence="2" id="KW-0472">Membrane</keyword>
<organism evidence="3 4">
    <name type="scientific">Candidatus Spechtbacteria bacterium RIFCSPLOWO2_12_FULL_38_22</name>
    <dbReference type="NCBI Taxonomy" id="1802165"/>
    <lineage>
        <taxon>Bacteria</taxon>
        <taxon>Candidatus Spechtiibacteriota</taxon>
    </lineage>
</organism>
<sequence>MGSTKKRFFSNGYEKTEGNFVATFSQPELKGHRYNELSYRFFYFCPKWEKIRVSEGRVGIILTGFWRFLRKLIYIRLDDKKISWKKFIFYLLLVEAVIILVLIILLNIDHNSSTTTTIPEPPPTTTEPEPLPTTTTSVPSDDTTTTTVPEPPPTTTTIPELPPTTTIPEPPPTTTIPEPTTTTTIPEPTTTTTTVPPHPNLTLEVSFTSSVYSGNAPLNGVSLQASVSGTASGNIYYTFWCGNGIKFEKITTKTFYDTGAICGYANADEYTATVRVEREGLVVVKTVMIQVN</sequence>
<accession>A0A1G2HGX6</accession>
<keyword evidence="2" id="KW-1133">Transmembrane helix</keyword>
<feature type="compositionally biased region" description="Low complexity" evidence="1">
    <location>
        <begin position="132"/>
        <end position="148"/>
    </location>
</feature>
<dbReference type="PRINTS" id="PR01217">
    <property type="entry name" value="PRICHEXTENSN"/>
</dbReference>
<dbReference type="AlphaFoldDB" id="A0A1G2HGX6"/>
<protein>
    <submittedName>
        <fullName evidence="3">Uncharacterized protein</fullName>
    </submittedName>
</protein>
<feature type="region of interest" description="Disordered" evidence="1">
    <location>
        <begin position="113"/>
        <end position="199"/>
    </location>
</feature>
<gene>
    <name evidence="3" type="ORF">A3F94_00985</name>
</gene>
<evidence type="ECO:0000256" key="1">
    <source>
        <dbReference type="SAM" id="MobiDB-lite"/>
    </source>
</evidence>
<evidence type="ECO:0000313" key="4">
    <source>
        <dbReference type="Proteomes" id="UP000176770"/>
    </source>
</evidence>
<feature type="transmembrane region" description="Helical" evidence="2">
    <location>
        <begin position="87"/>
        <end position="108"/>
    </location>
</feature>
<dbReference type="Proteomes" id="UP000176770">
    <property type="component" value="Unassembled WGS sequence"/>
</dbReference>
<name>A0A1G2HGX6_9BACT</name>
<dbReference type="STRING" id="1802165.A3F94_00985"/>
<keyword evidence="2" id="KW-0812">Transmembrane</keyword>
<dbReference type="EMBL" id="MHOK01000017">
    <property type="protein sequence ID" value="OGZ61754.1"/>
    <property type="molecule type" value="Genomic_DNA"/>
</dbReference>
<feature type="compositionally biased region" description="Low complexity" evidence="1">
    <location>
        <begin position="155"/>
        <end position="167"/>
    </location>
</feature>
<comment type="caution">
    <text evidence="3">The sequence shown here is derived from an EMBL/GenBank/DDBJ whole genome shotgun (WGS) entry which is preliminary data.</text>
</comment>